<dbReference type="PANTHER" id="PTHR43394">
    <property type="entry name" value="ATP-DEPENDENT PERMEASE MDL1, MITOCHONDRIAL"/>
    <property type="match status" value="1"/>
</dbReference>
<gene>
    <name evidence="10" type="ORF">P2L57_01200</name>
</gene>
<accession>A0ABT5YS19</accession>
<name>A0ABT5YS19_9ACTN</name>
<dbReference type="InterPro" id="IPR036640">
    <property type="entry name" value="ABC1_TM_sf"/>
</dbReference>
<feature type="domain" description="ABC transmembrane type-1" evidence="9">
    <location>
        <begin position="59"/>
        <end position="338"/>
    </location>
</feature>
<comment type="subcellular location">
    <subcellularLocation>
        <location evidence="1">Cell membrane</location>
        <topology evidence="1">Multi-pass membrane protein</topology>
    </subcellularLocation>
</comment>
<evidence type="ECO:0000313" key="11">
    <source>
        <dbReference type="Proteomes" id="UP001220022"/>
    </source>
</evidence>
<sequence length="638" mass="68398">MTEAAVSEVPSEELQFRLDGDSHWEAGKSITARRMARSLPRLVGRSLQLVWQVDRRSVIGLLGCQVISGASQGMGLLATTGTITALISSGDVTHRLWSAWPSVAVMIAAAGVRALLTIVVTWLSSRLAPVMAEEAHLLMLEASVTTELAAYDSPGFGDRRQAAERGADFVRDLLQGCQDLISAMASLAAGAAVLASVHPVLLPLLVLAALPQGTAQVQSAKAAYLAVVRTWGQRRMLSALRWHMTEAHTADQVRAGTMASFLLSTYRRIAERVNASERQAAGRGALMALLGAACGGLASGLVWAALVMLLATGRISVASAGTAVLALRTVTSSVQSLVAGGARTFRIGMYLEDWSTFVDEAGGYRLCRGTLTPKDPEEIRAENLVYRYEGSQRNALDGVTLTVRRGEVLALVGENGSGKTTLSKLLTGLYVPTSGSVMWDGVDSQEMDPLAAWQRVAVVPQEYARWPLSARENITLGQPTPGGDAAVWAACDASGADDVVKELRSGLDTLLAREWLSGEELSGGQWQRIAIARAFHRPAGLLVLDEPTAALDPRAEHRIFTGLRDLAATRAVVLVTHRLTNVAIADRIIVLDHGRIAQQGTFDELVENPGLFSELWRLQNDRSIPAERTTDELTKHTV</sequence>
<dbReference type="Gene3D" id="1.20.1560.10">
    <property type="entry name" value="ABC transporter type 1, transmembrane domain"/>
    <property type="match status" value="1"/>
</dbReference>
<evidence type="ECO:0000256" key="7">
    <source>
        <dbReference type="SAM" id="Phobius"/>
    </source>
</evidence>
<keyword evidence="11" id="KW-1185">Reference proteome</keyword>
<keyword evidence="5 7" id="KW-1133">Transmembrane helix</keyword>
<dbReference type="InterPro" id="IPR027417">
    <property type="entry name" value="P-loop_NTPase"/>
</dbReference>
<dbReference type="Proteomes" id="UP001220022">
    <property type="component" value="Unassembled WGS sequence"/>
</dbReference>
<keyword evidence="2 7" id="KW-0812">Transmembrane</keyword>
<reference evidence="10 11" key="1">
    <citation type="submission" date="2023-03" db="EMBL/GenBank/DDBJ databases">
        <title>Draft genome sequence of type strain Streptomyces ferralitis JCM 14344.</title>
        <authorList>
            <person name="Klaysubun C."/>
            <person name="Duangmal K."/>
        </authorList>
    </citation>
    <scope>NUCLEOTIDE SEQUENCE [LARGE SCALE GENOMIC DNA]</scope>
    <source>
        <strain evidence="10 11">JCM 14344</strain>
    </source>
</reference>
<dbReference type="InterPro" id="IPR003593">
    <property type="entry name" value="AAA+_ATPase"/>
</dbReference>
<dbReference type="SUPFAM" id="SSF90123">
    <property type="entry name" value="ABC transporter transmembrane region"/>
    <property type="match status" value="1"/>
</dbReference>
<dbReference type="SMART" id="SM00382">
    <property type="entry name" value="AAA"/>
    <property type="match status" value="1"/>
</dbReference>
<evidence type="ECO:0000256" key="3">
    <source>
        <dbReference type="ARBA" id="ARBA00022741"/>
    </source>
</evidence>
<feature type="domain" description="ABC transporter" evidence="8">
    <location>
        <begin position="379"/>
        <end position="618"/>
    </location>
</feature>
<proteinExistence type="predicted"/>
<feature type="transmembrane region" description="Helical" evidence="7">
    <location>
        <begin position="286"/>
        <end position="311"/>
    </location>
</feature>
<dbReference type="InterPro" id="IPR011527">
    <property type="entry name" value="ABC1_TM_dom"/>
</dbReference>
<protein>
    <submittedName>
        <fullName evidence="10">ABC transporter ATP-binding protein</fullName>
    </submittedName>
</protein>
<dbReference type="Gene3D" id="3.40.50.300">
    <property type="entry name" value="P-loop containing nucleotide triphosphate hydrolases"/>
    <property type="match status" value="1"/>
</dbReference>
<dbReference type="PROSITE" id="PS00211">
    <property type="entry name" value="ABC_TRANSPORTER_1"/>
    <property type="match status" value="1"/>
</dbReference>
<dbReference type="EMBL" id="JARHTQ010000001">
    <property type="protein sequence ID" value="MDF2254389.1"/>
    <property type="molecule type" value="Genomic_DNA"/>
</dbReference>
<dbReference type="InterPro" id="IPR039421">
    <property type="entry name" value="Type_1_exporter"/>
</dbReference>
<keyword evidence="6 7" id="KW-0472">Membrane</keyword>
<evidence type="ECO:0000256" key="1">
    <source>
        <dbReference type="ARBA" id="ARBA00004651"/>
    </source>
</evidence>
<dbReference type="PROSITE" id="PS50893">
    <property type="entry name" value="ABC_TRANSPORTER_2"/>
    <property type="match status" value="1"/>
</dbReference>
<evidence type="ECO:0000256" key="5">
    <source>
        <dbReference type="ARBA" id="ARBA00022989"/>
    </source>
</evidence>
<evidence type="ECO:0000256" key="6">
    <source>
        <dbReference type="ARBA" id="ARBA00023136"/>
    </source>
</evidence>
<dbReference type="PROSITE" id="PS50929">
    <property type="entry name" value="ABC_TM1F"/>
    <property type="match status" value="1"/>
</dbReference>
<comment type="caution">
    <text evidence="10">The sequence shown here is derived from an EMBL/GenBank/DDBJ whole genome shotgun (WGS) entry which is preliminary data.</text>
</comment>
<dbReference type="InterPro" id="IPR017871">
    <property type="entry name" value="ABC_transporter-like_CS"/>
</dbReference>
<dbReference type="PANTHER" id="PTHR43394:SF1">
    <property type="entry name" value="ATP-BINDING CASSETTE SUB-FAMILY B MEMBER 10, MITOCHONDRIAL"/>
    <property type="match status" value="1"/>
</dbReference>
<feature type="transmembrane region" description="Helical" evidence="7">
    <location>
        <begin position="99"/>
        <end position="123"/>
    </location>
</feature>
<evidence type="ECO:0000313" key="10">
    <source>
        <dbReference type="EMBL" id="MDF2254389.1"/>
    </source>
</evidence>
<evidence type="ECO:0000256" key="4">
    <source>
        <dbReference type="ARBA" id="ARBA00022840"/>
    </source>
</evidence>
<dbReference type="RefSeq" id="WP_275806701.1">
    <property type="nucleotide sequence ID" value="NZ_BAAANM010000005.1"/>
</dbReference>
<feature type="transmembrane region" description="Helical" evidence="7">
    <location>
        <begin position="58"/>
        <end position="87"/>
    </location>
</feature>
<dbReference type="InterPro" id="IPR003439">
    <property type="entry name" value="ABC_transporter-like_ATP-bd"/>
</dbReference>
<dbReference type="Pfam" id="PF00005">
    <property type="entry name" value="ABC_tran"/>
    <property type="match status" value="1"/>
</dbReference>
<dbReference type="SUPFAM" id="SSF52540">
    <property type="entry name" value="P-loop containing nucleoside triphosphate hydrolases"/>
    <property type="match status" value="1"/>
</dbReference>
<keyword evidence="3" id="KW-0547">Nucleotide-binding</keyword>
<evidence type="ECO:0000256" key="2">
    <source>
        <dbReference type="ARBA" id="ARBA00022692"/>
    </source>
</evidence>
<organism evidence="10 11">
    <name type="scientific">Streptantibioticus ferralitis</name>
    <dbReference type="NCBI Taxonomy" id="236510"/>
    <lineage>
        <taxon>Bacteria</taxon>
        <taxon>Bacillati</taxon>
        <taxon>Actinomycetota</taxon>
        <taxon>Actinomycetes</taxon>
        <taxon>Kitasatosporales</taxon>
        <taxon>Streptomycetaceae</taxon>
        <taxon>Streptantibioticus</taxon>
    </lineage>
</organism>
<keyword evidence="4 10" id="KW-0067">ATP-binding</keyword>
<dbReference type="GO" id="GO:0005524">
    <property type="term" value="F:ATP binding"/>
    <property type="evidence" value="ECO:0007669"/>
    <property type="project" value="UniProtKB-KW"/>
</dbReference>
<dbReference type="CDD" id="cd03228">
    <property type="entry name" value="ABCC_MRP_Like"/>
    <property type="match status" value="1"/>
</dbReference>
<evidence type="ECO:0000259" key="9">
    <source>
        <dbReference type="PROSITE" id="PS50929"/>
    </source>
</evidence>
<evidence type="ECO:0000259" key="8">
    <source>
        <dbReference type="PROSITE" id="PS50893"/>
    </source>
</evidence>